<accession>A0ACA9Q1Q5</accession>
<gene>
    <name evidence="1" type="ORF">ACOLOM_LOCUS11553</name>
</gene>
<keyword evidence="2" id="KW-1185">Reference proteome</keyword>
<reference evidence="1" key="1">
    <citation type="submission" date="2021-06" db="EMBL/GenBank/DDBJ databases">
        <authorList>
            <person name="Kallberg Y."/>
            <person name="Tangrot J."/>
            <person name="Rosling A."/>
        </authorList>
    </citation>
    <scope>NUCLEOTIDE SEQUENCE</scope>
    <source>
        <strain evidence="1">CL356</strain>
    </source>
</reference>
<evidence type="ECO:0000313" key="2">
    <source>
        <dbReference type="Proteomes" id="UP000789525"/>
    </source>
</evidence>
<comment type="caution">
    <text evidence="1">The sequence shown here is derived from an EMBL/GenBank/DDBJ whole genome shotgun (WGS) entry which is preliminary data.</text>
</comment>
<dbReference type="Proteomes" id="UP000789525">
    <property type="component" value="Unassembled WGS sequence"/>
</dbReference>
<organism evidence="1 2">
    <name type="scientific">Acaulospora colombiana</name>
    <dbReference type="NCBI Taxonomy" id="27376"/>
    <lineage>
        <taxon>Eukaryota</taxon>
        <taxon>Fungi</taxon>
        <taxon>Fungi incertae sedis</taxon>
        <taxon>Mucoromycota</taxon>
        <taxon>Glomeromycotina</taxon>
        <taxon>Glomeromycetes</taxon>
        <taxon>Diversisporales</taxon>
        <taxon>Acaulosporaceae</taxon>
        <taxon>Acaulospora</taxon>
    </lineage>
</organism>
<proteinExistence type="predicted"/>
<feature type="non-terminal residue" evidence="1">
    <location>
        <position position="63"/>
    </location>
</feature>
<dbReference type="EMBL" id="CAJVPT010042202">
    <property type="protein sequence ID" value="CAG8729555.1"/>
    <property type="molecule type" value="Genomic_DNA"/>
</dbReference>
<name>A0ACA9Q1Q5_9GLOM</name>
<protein>
    <submittedName>
        <fullName evidence="1">14534_t:CDS:1</fullName>
    </submittedName>
</protein>
<sequence>MIQIGHQGDVRVVVMKMPKKNILKIKYFTHEEYGEKNCVPEYDDSYRSSDDPGTSKRHYCSDD</sequence>
<evidence type="ECO:0000313" key="1">
    <source>
        <dbReference type="EMBL" id="CAG8729555.1"/>
    </source>
</evidence>